<sequence>MKRILFCCTHNRCRSRMAEALMRARRPDWEVVSAGSNPEGGVDPGAQDALREIGLEAVGPARNVFELPLERFDLIVTLCATEDLCPLLPATLRARILHAPFDDPSRGDSQDETEQRAHYRRVRDAIDGFCATLVDGLERGEHIDGRLNPKG</sequence>
<proteinExistence type="predicted"/>
<dbReference type="Gene3D" id="3.40.50.2300">
    <property type="match status" value="1"/>
</dbReference>
<dbReference type="PANTHER" id="PTHR43428">
    <property type="entry name" value="ARSENATE REDUCTASE"/>
    <property type="match status" value="1"/>
</dbReference>
<keyword evidence="1" id="KW-0059">Arsenical resistance</keyword>
<dbReference type="Pfam" id="PF01451">
    <property type="entry name" value="LMWPc"/>
    <property type="match status" value="1"/>
</dbReference>
<dbReference type="AlphaFoldDB" id="A0A2Z6IAJ4"/>
<dbReference type="InterPro" id="IPR036196">
    <property type="entry name" value="Ptyr_pPase_sf"/>
</dbReference>
<accession>A0A2Z6IAJ4</accession>
<dbReference type="CDD" id="cd16345">
    <property type="entry name" value="LMWP_ArsC"/>
    <property type="match status" value="1"/>
</dbReference>
<dbReference type="Proteomes" id="UP000271003">
    <property type="component" value="Chromosome"/>
</dbReference>
<dbReference type="RefSeq" id="WP_120177142.1">
    <property type="nucleotide sequence ID" value="NZ_AP018786.1"/>
</dbReference>
<dbReference type="SMART" id="SM00226">
    <property type="entry name" value="LMWPc"/>
    <property type="match status" value="1"/>
</dbReference>
<gene>
    <name evidence="3" type="primary">arsC</name>
    <name evidence="3" type="ORF">SUTMEG_14320</name>
</gene>
<keyword evidence="4" id="KW-1185">Reference proteome</keyword>
<dbReference type="OrthoDB" id="9793058at2"/>
<dbReference type="SUPFAM" id="SSF52788">
    <property type="entry name" value="Phosphotyrosine protein phosphatases I"/>
    <property type="match status" value="1"/>
</dbReference>
<evidence type="ECO:0000313" key="4">
    <source>
        <dbReference type="Proteomes" id="UP000271003"/>
    </source>
</evidence>
<name>A0A2Z6IAJ4_9BURK</name>
<feature type="domain" description="Phosphotyrosine protein phosphatase I" evidence="2">
    <location>
        <begin position="2"/>
        <end position="136"/>
    </location>
</feature>
<dbReference type="PANTHER" id="PTHR43428:SF1">
    <property type="entry name" value="ARSENATE REDUCTASE"/>
    <property type="match status" value="1"/>
</dbReference>
<dbReference type="EMBL" id="AP018786">
    <property type="protein sequence ID" value="BBF23541.1"/>
    <property type="molecule type" value="Genomic_DNA"/>
</dbReference>
<dbReference type="GO" id="GO:0046685">
    <property type="term" value="P:response to arsenic-containing substance"/>
    <property type="evidence" value="ECO:0007669"/>
    <property type="project" value="UniProtKB-KW"/>
</dbReference>
<reference evidence="3 4" key="1">
    <citation type="journal article" date="2018" name="Int. J. Syst. Evol. Microbiol.">
        <title>Mesosutterella multiformis gen. nov., sp. nov., a member of the family Sutterellaceae and Sutterella megalosphaeroides sp. nov., isolated from human faeces.</title>
        <authorList>
            <person name="Sakamoto M."/>
            <person name="Ikeyama N."/>
            <person name="Kunihiro T."/>
            <person name="Iino T."/>
            <person name="Yuki M."/>
            <person name="Ohkuma M."/>
        </authorList>
    </citation>
    <scope>NUCLEOTIDE SEQUENCE [LARGE SCALE GENOMIC DNA]</scope>
    <source>
        <strain evidence="3 4">6FBBBH3</strain>
    </source>
</reference>
<evidence type="ECO:0000256" key="1">
    <source>
        <dbReference type="ARBA" id="ARBA00022849"/>
    </source>
</evidence>
<dbReference type="KEGG" id="sutt:SUTMEG_14320"/>
<protein>
    <submittedName>
        <fullName evidence="3">Arsenate reductase</fullName>
    </submittedName>
</protein>
<dbReference type="InterPro" id="IPR023485">
    <property type="entry name" value="Ptyr_pPase"/>
</dbReference>
<organism evidence="3 4">
    <name type="scientific">Sutterella megalosphaeroides</name>
    <dbReference type="NCBI Taxonomy" id="2494234"/>
    <lineage>
        <taxon>Bacteria</taxon>
        <taxon>Pseudomonadati</taxon>
        <taxon>Pseudomonadota</taxon>
        <taxon>Betaproteobacteria</taxon>
        <taxon>Burkholderiales</taxon>
        <taxon>Sutterellaceae</taxon>
        <taxon>Sutterella</taxon>
    </lineage>
</organism>
<evidence type="ECO:0000259" key="2">
    <source>
        <dbReference type="SMART" id="SM00226"/>
    </source>
</evidence>
<evidence type="ECO:0000313" key="3">
    <source>
        <dbReference type="EMBL" id="BBF23541.1"/>
    </source>
</evidence>